<dbReference type="GO" id="GO:0016787">
    <property type="term" value="F:hydrolase activity"/>
    <property type="evidence" value="ECO:0007669"/>
    <property type="project" value="InterPro"/>
</dbReference>
<dbReference type="Pfam" id="PF00149">
    <property type="entry name" value="Metallophos"/>
    <property type="match status" value="1"/>
</dbReference>
<gene>
    <name evidence="3" type="ORF">SAMN05444405_103143</name>
</gene>
<accession>A0A1M4WQD3</accession>
<dbReference type="EMBL" id="FQTV01000003">
    <property type="protein sequence ID" value="SHE83428.1"/>
    <property type="molecule type" value="Genomic_DNA"/>
</dbReference>
<organism evidence="3 4">
    <name type="scientific">Bacteroides luti</name>
    <dbReference type="NCBI Taxonomy" id="1297750"/>
    <lineage>
        <taxon>Bacteria</taxon>
        <taxon>Pseudomonadati</taxon>
        <taxon>Bacteroidota</taxon>
        <taxon>Bacteroidia</taxon>
        <taxon>Bacteroidales</taxon>
        <taxon>Bacteroidaceae</taxon>
        <taxon>Bacteroides</taxon>
    </lineage>
</organism>
<protein>
    <submittedName>
        <fullName evidence="3">Calcineurin-like phosphoesterase</fullName>
    </submittedName>
</protein>
<reference evidence="3 4" key="1">
    <citation type="submission" date="2016-11" db="EMBL/GenBank/DDBJ databases">
        <authorList>
            <person name="Jaros S."/>
            <person name="Januszkiewicz K."/>
            <person name="Wedrychowicz H."/>
        </authorList>
    </citation>
    <scope>NUCLEOTIDE SEQUENCE [LARGE SCALE GENOMIC DNA]</scope>
    <source>
        <strain evidence="3 4">DSM 26991</strain>
    </source>
</reference>
<feature type="chain" id="PRO_5013087131" evidence="1">
    <location>
        <begin position="21"/>
        <end position="529"/>
    </location>
</feature>
<dbReference type="Proteomes" id="UP000184509">
    <property type="component" value="Unassembled WGS sequence"/>
</dbReference>
<evidence type="ECO:0000259" key="2">
    <source>
        <dbReference type="Pfam" id="PF00149"/>
    </source>
</evidence>
<evidence type="ECO:0000313" key="3">
    <source>
        <dbReference type="EMBL" id="SHE83428.1"/>
    </source>
</evidence>
<dbReference type="SUPFAM" id="SSF56300">
    <property type="entry name" value="Metallo-dependent phosphatases"/>
    <property type="match status" value="1"/>
</dbReference>
<dbReference type="InterPro" id="IPR004843">
    <property type="entry name" value="Calcineurin-like_PHP"/>
</dbReference>
<sequence length="529" mass="60562">MKRCLFVVMFVVCLCPNLLGRGCPLSGEAIKIAVLSDVHLQDTSYVRSMDAQLHSTRLFNENYFAFISALDDIAKRDVHYVLLPGDQTDDGQLINVRKVREILDSYSVRYNMHFFMMTGNHDPARPFSNSDLGQMKKLGYKEIHNEWASFGFSPQKEYLFWATPFSTYTYENYTYDEAAKQADWSKRTYTIENKKPAIQDGSYLVEPVKGLWILAIDASVYYPQTTEGDSILTFEGARSVYNERFKAKPYLLPWITKVAAQAKKYGKRLVTFSHFPMADYNDGIAKYIPDIAAPGKFDVYRFPDPAMAKLLADAGITLHLGGHMHMNDEQVSVSKKGNRLLNIQVPSTAGYVPGYKILKLTKGKVEAETISLDTVKGFNSFFSRYKAEHDSLQRAGKQPLWDESILNSKNYRQFCEAHLRELTRLRYLPNDFKPVAKERFALMKASELFAYANVKSTPKSADWTGFDMMVDFYKLRFGGKLALKDIDSGRLKQYKEISFKVVQKKSSTDFDKFMVSFCRIFLAQMEDGK</sequence>
<evidence type="ECO:0000313" key="4">
    <source>
        <dbReference type="Proteomes" id="UP000184509"/>
    </source>
</evidence>
<dbReference type="STRING" id="1297750.SAMN05444405_103143"/>
<proteinExistence type="predicted"/>
<dbReference type="AlphaFoldDB" id="A0A1M4WQD3"/>
<feature type="signal peptide" evidence="1">
    <location>
        <begin position="1"/>
        <end position="20"/>
    </location>
</feature>
<feature type="domain" description="Calcineurin-like phosphoesterase" evidence="2">
    <location>
        <begin position="30"/>
        <end position="326"/>
    </location>
</feature>
<dbReference type="Gene3D" id="3.60.21.10">
    <property type="match status" value="1"/>
</dbReference>
<dbReference type="InterPro" id="IPR029052">
    <property type="entry name" value="Metallo-depent_PP-like"/>
</dbReference>
<evidence type="ECO:0000256" key="1">
    <source>
        <dbReference type="SAM" id="SignalP"/>
    </source>
</evidence>
<dbReference type="RefSeq" id="WP_083547587.1">
    <property type="nucleotide sequence ID" value="NZ_FQTV01000003.1"/>
</dbReference>
<name>A0A1M4WQD3_9BACE</name>
<keyword evidence="1" id="KW-0732">Signal</keyword>
<dbReference type="OrthoDB" id="5695107at2"/>
<keyword evidence="4" id="KW-1185">Reference proteome</keyword>